<dbReference type="STRING" id="548476.cauri_0370"/>
<evidence type="ECO:0000313" key="3">
    <source>
        <dbReference type="Proteomes" id="UP000002077"/>
    </source>
</evidence>
<feature type="transmembrane region" description="Helical" evidence="1">
    <location>
        <begin position="116"/>
        <end position="135"/>
    </location>
</feature>
<organism evidence="2 3">
    <name type="scientific">Corynebacterium aurimucosum (strain ATCC 700975 / DSM 44827 / CIP 107346 / CN-1)</name>
    <name type="common">Corynebacterium nigricans</name>
    <dbReference type="NCBI Taxonomy" id="548476"/>
    <lineage>
        <taxon>Bacteria</taxon>
        <taxon>Bacillati</taxon>
        <taxon>Actinomycetota</taxon>
        <taxon>Actinomycetes</taxon>
        <taxon>Mycobacteriales</taxon>
        <taxon>Corynebacteriaceae</taxon>
        <taxon>Corynebacterium</taxon>
    </lineage>
</organism>
<dbReference type="EMBL" id="CP001601">
    <property type="protein sequence ID" value="ACP31969.1"/>
    <property type="molecule type" value="Genomic_DNA"/>
</dbReference>
<dbReference type="OrthoDB" id="8017424at2"/>
<name>C3PKN3_CORA7</name>
<evidence type="ECO:0000256" key="1">
    <source>
        <dbReference type="SAM" id="Phobius"/>
    </source>
</evidence>
<keyword evidence="1" id="KW-0812">Transmembrane</keyword>
<reference evidence="2 3" key="1">
    <citation type="journal article" date="2010" name="BMC Genomics">
        <title>Complete genome sequence and lifestyle of black-pigmented Corynebacterium aurimucosum ATCC 700975 (formerly C. nigricans CN-1) isolated from a vaginal swab of a woman with spontaneous abortion.</title>
        <authorList>
            <person name="Trost E."/>
            <person name="Gotker S."/>
            <person name="Schneider J."/>
            <person name="Schneiker-Bekel S."/>
            <person name="Szczepanowski R."/>
            <person name="Tilker A."/>
            <person name="Viehoever P."/>
            <person name="Arnold W."/>
            <person name="Bekel T."/>
            <person name="Blom J."/>
            <person name="Gartemann K.H."/>
            <person name="Linke B."/>
            <person name="Goesmann A."/>
            <person name="Puhler A."/>
            <person name="Shukla S.K."/>
            <person name="Tauch A."/>
        </authorList>
    </citation>
    <scope>NUCLEOTIDE SEQUENCE [LARGE SCALE GENOMIC DNA]</scope>
    <source>
        <strain evidence="3">ATCC 700975 / DSM 44827 / CIP 107346 / CN-1</strain>
    </source>
</reference>
<feature type="transmembrane region" description="Helical" evidence="1">
    <location>
        <begin position="94"/>
        <end position="110"/>
    </location>
</feature>
<sequence length="207" mass="22079">MTQSNKKVHDSTSSSRATAESSKAWTGVDALVVMGFSLMGALLLWGKAAIFQRVAEGEDMPLSWENLMVLLSALWVLQFMGALCAALTTRKPGAAFVGYVMTVILCRALVGSFDQLGWSTIIATGLAMEAAFFAFKYTRFTILSGALAGAAAVLVTGIATFVTRDLAPGDAAIQFRAEVIQFLVTVVTVAPVSYLLAMTVRSAFYKL</sequence>
<dbReference type="KEGG" id="car:cauri_0370"/>
<accession>C3PKN3</accession>
<keyword evidence="3" id="KW-1185">Reference proteome</keyword>
<dbReference type="AlphaFoldDB" id="C3PKN3"/>
<evidence type="ECO:0000313" key="2">
    <source>
        <dbReference type="EMBL" id="ACP31969.1"/>
    </source>
</evidence>
<dbReference type="InterPro" id="IPR017195">
    <property type="entry name" value="ABC_thiamin-permease_prd"/>
</dbReference>
<dbReference type="Pfam" id="PF09819">
    <property type="entry name" value="ABC_cobalt"/>
    <property type="match status" value="1"/>
</dbReference>
<dbReference type="GeneID" id="31922990"/>
<keyword evidence="1" id="KW-1133">Transmembrane helix</keyword>
<dbReference type="RefSeq" id="WP_010189703.1">
    <property type="nucleotide sequence ID" value="NC_012590.1"/>
</dbReference>
<feature type="transmembrane region" description="Helical" evidence="1">
    <location>
        <begin position="142"/>
        <end position="162"/>
    </location>
</feature>
<dbReference type="HOGENOM" id="CLU_1324552_0_0_11"/>
<proteinExistence type="predicted"/>
<dbReference type="Proteomes" id="UP000002077">
    <property type="component" value="Chromosome"/>
</dbReference>
<feature type="transmembrane region" description="Helical" evidence="1">
    <location>
        <begin position="182"/>
        <end position="204"/>
    </location>
</feature>
<feature type="transmembrane region" description="Helical" evidence="1">
    <location>
        <begin position="24"/>
        <end position="46"/>
    </location>
</feature>
<feature type="transmembrane region" description="Helical" evidence="1">
    <location>
        <begin position="66"/>
        <end position="87"/>
    </location>
</feature>
<gene>
    <name evidence="2" type="ordered locus">cauri_0370</name>
</gene>
<keyword evidence="1" id="KW-0472">Membrane</keyword>
<protein>
    <submittedName>
        <fullName evidence="2">Putative membrane protein</fullName>
    </submittedName>
</protein>